<reference evidence="2 3" key="1">
    <citation type="submission" date="2017-07" db="EMBL/GenBank/DDBJ databases">
        <title>The complete genome sequence of Bacillus mesonae strain H20-5, an efficient strain improving plant abiotic stress resistance.</title>
        <authorList>
            <person name="Kim S.Y."/>
            <person name="Song H."/>
            <person name="Sang M.K."/>
            <person name="Weon H.-Y."/>
            <person name="Song J."/>
        </authorList>
    </citation>
    <scope>NUCLEOTIDE SEQUENCE [LARGE SCALE GENOMIC DNA]</scope>
    <source>
        <strain evidence="2 3">H20-5</strain>
    </source>
</reference>
<dbReference type="PROSITE" id="PS51257">
    <property type="entry name" value="PROKAR_LIPOPROTEIN"/>
    <property type="match status" value="1"/>
</dbReference>
<sequence>MKYGKTMMALAIGMSLILGGCGKMNISDNNTETESKTPNNKEESNVRLENYVRVQDYTGEGYKLENGEKTDKIAKTHRKEIDQAVKDFFLKNYKTKVIVHNAVGNVDGATVFVESVGEPHFHAYAIIPIDTKNKKIMSENVWSQEGQIEDAIATGIYAMIFDEEFKKLDQYVGSFVKEHPVVGRRIEAVNNTDTGGFSTPYYYTTSKGELCDFLFDKYMENPKRSNEEWKTLFDKKSLDPKDQIITIEFFMAEKDAEPDPAVLNQLVADIEKGDGIPPGAYSVLLNDNTLDKTTGINSKDSTLERAYPNFIIKK</sequence>
<dbReference type="OrthoDB" id="2360336at2"/>
<name>A0A3Q9R061_9BACI</name>
<evidence type="ECO:0000313" key="3">
    <source>
        <dbReference type="Proteomes" id="UP000282892"/>
    </source>
</evidence>
<dbReference type="Pfam" id="PF07901">
    <property type="entry name" value="DUF1672"/>
    <property type="match status" value="1"/>
</dbReference>
<dbReference type="AlphaFoldDB" id="A0A3Q9R061"/>
<feature type="signal peptide" evidence="1">
    <location>
        <begin position="1"/>
        <end position="20"/>
    </location>
</feature>
<proteinExistence type="predicted"/>
<dbReference type="EMBL" id="CP022572">
    <property type="protein sequence ID" value="AZU64708.1"/>
    <property type="molecule type" value="Genomic_DNA"/>
</dbReference>
<dbReference type="KEGG" id="nmk:CHR53_27680"/>
<gene>
    <name evidence="2" type="ORF">CHR53_27680</name>
</gene>
<feature type="chain" id="PRO_5039281491" evidence="1">
    <location>
        <begin position="21"/>
        <end position="314"/>
    </location>
</feature>
<dbReference type="Proteomes" id="UP000282892">
    <property type="component" value="Chromosome"/>
</dbReference>
<accession>A0A3Q9R061</accession>
<keyword evidence="3" id="KW-1185">Reference proteome</keyword>
<keyword evidence="1" id="KW-0732">Signal</keyword>
<dbReference type="InterPro" id="IPR012873">
    <property type="entry name" value="DUF1672"/>
</dbReference>
<dbReference type="RefSeq" id="WP_066389817.1">
    <property type="nucleotide sequence ID" value="NZ_CP022572.1"/>
</dbReference>
<protein>
    <submittedName>
        <fullName evidence="2">DUF1672 domain-containing protein</fullName>
    </submittedName>
</protein>
<organism evidence="2 3">
    <name type="scientific">Neobacillus mesonae</name>
    <dbReference type="NCBI Taxonomy" id="1193713"/>
    <lineage>
        <taxon>Bacteria</taxon>
        <taxon>Bacillati</taxon>
        <taxon>Bacillota</taxon>
        <taxon>Bacilli</taxon>
        <taxon>Bacillales</taxon>
        <taxon>Bacillaceae</taxon>
        <taxon>Neobacillus</taxon>
    </lineage>
</organism>
<evidence type="ECO:0000313" key="2">
    <source>
        <dbReference type="EMBL" id="AZU64708.1"/>
    </source>
</evidence>
<evidence type="ECO:0000256" key="1">
    <source>
        <dbReference type="SAM" id="SignalP"/>
    </source>
</evidence>